<feature type="domain" description="AB hydrolase-1" evidence="5">
    <location>
        <begin position="68"/>
        <end position="223"/>
    </location>
</feature>
<evidence type="ECO:0000256" key="3">
    <source>
        <dbReference type="ARBA" id="ARBA00022801"/>
    </source>
</evidence>
<dbReference type="Pfam" id="PF00561">
    <property type="entry name" value="Abhydrolase_1"/>
    <property type="match status" value="1"/>
</dbReference>
<reference evidence="7 8" key="1">
    <citation type="submission" date="2020-03" db="EMBL/GenBank/DDBJ databases">
        <title>A novel species.</title>
        <authorList>
            <person name="Gao J."/>
        </authorList>
    </citation>
    <scope>NUCLEOTIDE SEQUENCE [LARGE SCALE GENOMIC DNA]</scope>
    <source>
        <strain evidence="7 8">QMT-12</strain>
    </source>
</reference>
<dbReference type="EMBL" id="CP050177">
    <property type="protein sequence ID" value="QIQ01859.1"/>
    <property type="molecule type" value="Genomic_DNA"/>
</dbReference>
<comment type="similarity">
    <text evidence="1">Belongs to the peptidase S33 family.</text>
</comment>
<dbReference type="PANTHER" id="PTHR43248">
    <property type="entry name" value="2-SUCCINYL-6-HYDROXY-2,4-CYCLOHEXADIENE-1-CARBOXYLATE SYNTHASE"/>
    <property type="match status" value="1"/>
</dbReference>
<evidence type="ECO:0000256" key="1">
    <source>
        <dbReference type="ARBA" id="ARBA00010088"/>
    </source>
</evidence>
<dbReference type="KEGG" id="slia:HA039_05760"/>
<dbReference type="GO" id="GO:0016787">
    <property type="term" value="F:hydrolase activity"/>
    <property type="evidence" value="ECO:0007669"/>
    <property type="project" value="UniProtKB-KW"/>
</dbReference>
<evidence type="ECO:0000313" key="8">
    <source>
        <dbReference type="Proteomes" id="UP000501179"/>
    </source>
</evidence>
<dbReference type="Gene3D" id="3.40.50.1820">
    <property type="entry name" value="alpha/beta hydrolase"/>
    <property type="match status" value="1"/>
</dbReference>
<dbReference type="Pfam" id="PF08386">
    <property type="entry name" value="Abhydrolase_4"/>
    <property type="match status" value="1"/>
</dbReference>
<dbReference type="InterPro" id="IPR000073">
    <property type="entry name" value="AB_hydrolase_1"/>
</dbReference>
<evidence type="ECO:0000313" key="7">
    <source>
        <dbReference type="EMBL" id="QIQ01859.1"/>
    </source>
</evidence>
<feature type="region of interest" description="Disordered" evidence="4">
    <location>
        <begin position="461"/>
        <end position="493"/>
    </location>
</feature>
<feature type="domain" description="Peptidase S33 tripeptidyl aminopeptidase-like C-terminal" evidence="6">
    <location>
        <begin position="383"/>
        <end position="465"/>
    </location>
</feature>
<protein>
    <submittedName>
        <fullName evidence="7">Alpha/beta hydrolase</fullName>
    </submittedName>
</protein>
<dbReference type="InterPro" id="IPR013595">
    <property type="entry name" value="Pept_S33_TAP-like_C"/>
</dbReference>
<evidence type="ECO:0000256" key="4">
    <source>
        <dbReference type="SAM" id="MobiDB-lite"/>
    </source>
</evidence>
<sequence>MKTAIDPADPLRAYHRQRLAWSPAPSGDGTEHARIDVPLDYADPAGRRLSVALSRIRAADPGRRRGVLLAVNGGPGGYFGLGRRFPLALSPTPLGECYDVIGFDPRGTGASTPLRAEITPVKAPFDSRPPDADFAAIADDFAEREKGAGRAGGEIRPHFSTRNLARDMDVIREVLGEETINFLGYTYGTYLGAVYGSMFPARLDRCVLDSCVHPDWSWREQFMAQGRANRANLGAWAVWVSERHRHFGLGTSAGEVIGAVEEAAAGLVTRPGNVHLRTLYDGAVGSRSADRARWEELGRLVADLRHGDTAAAEKWLADEKVWPPAETEGTTRCGVLEAVTLEKDWPTELDVYYEDMRRFRTHYPYGYGVMRAQPWVGAFRSFTPPEAPTVLSGRAYPAGLVVHADGDPTDHYAGAVAMAALLGHRLITVSDSGEHEIYAFRRNPEVDRLVNAYLVDGVLPDDTTCPSTVSRPDVPADPGPDPDASGTGTTHSA</sequence>
<accession>A0A6G9GUX7</accession>
<dbReference type="InterPro" id="IPR029058">
    <property type="entry name" value="AB_hydrolase_fold"/>
</dbReference>
<evidence type="ECO:0000259" key="5">
    <source>
        <dbReference type="Pfam" id="PF00561"/>
    </source>
</evidence>
<dbReference type="AlphaFoldDB" id="A0A6G9GUX7"/>
<evidence type="ECO:0000256" key="2">
    <source>
        <dbReference type="ARBA" id="ARBA00022729"/>
    </source>
</evidence>
<dbReference type="RefSeq" id="WP_167024713.1">
    <property type="nucleotide sequence ID" value="NZ_CP050177.1"/>
</dbReference>
<keyword evidence="3 7" id="KW-0378">Hydrolase</keyword>
<feature type="compositionally biased region" description="Low complexity" evidence="4">
    <location>
        <begin position="482"/>
        <end position="493"/>
    </location>
</feature>
<dbReference type="Proteomes" id="UP000501179">
    <property type="component" value="Chromosome"/>
</dbReference>
<dbReference type="SUPFAM" id="SSF53474">
    <property type="entry name" value="alpha/beta-Hydrolases"/>
    <property type="match status" value="1"/>
</dbReference>
<dbReference type="InterPro" id="IPR051601">
    <property type="entry name" value="Serine_prot/Carboxylest_S33"/>
</dbReference>
<keyword evidence="2" id="KW-0732">Signal</keyword>
<name>A0A6G9GUX7_9ACTN</name>
<dbReference type="PANTHER" id="PTHR43248:SF29">
    <property type="entry name" value="TRIPEPTIDYL AMINOPEPTIDASE"/>
    <property type="match status" value="1"/>
</dbReference>
<keyword evidence="8" id="KW-1185">Reference proteome</keyword>
<organism evidence="7 8">
    <name type="scientific">Streptomyces liangshanensis</name>
    <dbReference type="NCBI Taxonomy" id="2717324"/>
    <lineage>
        <taxon>Bacteria</taxon>
        <taxon>Bacillati</taxon>
        <taxon>Actinomycetota</taxon>
        <taxon>Actinomycetes</taxon>
        <taxon>Kitasatosporales</taxon>
        <taxon>Streptomycetaceae</taxon>
        <taxon>Streptomyces</taxon>
    </lineage>
</organism>
<evidence type="ECO:0000259" key="6">
    <source>
        <dbReference type="Pfam" id="PF08386"/>
    </source>
</evidence>
<proteinExistence type="inferred from homology"/>
<gene>
    <name evidence="7" type="ORF">HA039_05760</name>
</gene>